<evidence type="ECO:0000313" key="2">
    <source>
        <dbReference type="Proteomes" id="UP000241346"/>
    </source>
</evidence>
<accession>A0A2T3NEB6</accession>
<dbReference type="Proteomes" id="UP000241346">
    <property type="component" value="Unassembled WGS sequence"/>
</dbReference>
<proteinExistence type="predicted"/>
<dbReference type="AlphaFoldDB" id="A0A2T3NEB6"/>
<evidence type="ECO:0000313" key="1">
    <source>
        <dbReference type="EMBL" id="PSW12705.1"/>
    </source>
</evidence>
<gene>
    <name evidence="1" type="ORF">C9J01_12680</name>
</gene>
<organism evidence="1 2">
    <name type="scientific">Photobacterium rosenbergii</name>
    <dbReference type="NCBI Taxonomy" id="294936"/>
    <lineage>
        <taxon>Bacteria</taxon>
        <taxon>Pseudomonadati</taxon>
        <taxon>Pseudomonadota</taxon>
        <taxon>Gammaproteobacteria</taxon>
        <taxon>Vibrionales</taxon>
        <taxon>Vibrionaceae</taxon>
        <taxon>Photobacterium</taxon>
    </lineage>
</organism>
<comment type="caution">
    <text evidence="1">The sequence shown here is derived from an EMBL/GenBank/DDBJ whole genome shotgun (WGS) entry which is preliminary data.</text>
</comment>
<sequence>MTGPPQEWVEGKHLEYAGCIALIIPTNLGALASRKGNRLRFFLNNHSGVKIMQESSKHKGFADAERAVVKTKTMDNYAFNRSA</sequence>
<dbReference type="EMBL" id="PYMB01000004">
    <property type="protein sequence ID" value="PSW12705.1"/>
    <property type="molecule type" value="Genomic_DNA"/>
</dbReference>
<name>A0A2T3NEB6_9GAMM</name>
<protein>
    <submittedName>
        <fullName evidence="1">Uncharacterized protein</fullName>
    </submittedName>
</protein>
<reference evidence="1 2" key="1">
    <citation type="submission" date="2018-03" db="EMBL/GenBank/DDBJ databases">
        <title>Whole genome sequencing of Histamine producing bacteria.</title>
        <authorList>
            <person name="Butler K."/>
        </authorList>
    </citation>
    <scope>NUCLEOTIDE SEQUENCE [LARGE SCALE GENOMIC DNA]</scope>
    <source>
        <strain evidence="1 2">DSM 19138</strain>
    </source>
</reference>